<name>A0A8X6RF30_TRICX</name>
<dbReference type="AlphaFoldDB" id="A0A8X6RF30"/>
<dbReference type="Proteomes" id="UP000887159">
    <property type="component" value="Unassembled WGS sequence"/>
</dbReference>
<proteinExistence type="predicted"/>
<keyword evidence="2" id="KW-1185">Reference proteome</keyword>
<protein>
    <submittedName>
        <fullName evidence="1">Uncharacterized protein</fullName>
    </submittedName>
</protein>
<comment type="caution">
    <text evidence="1">The sequence shown here is derived from an EMBL/GenBank/DDBJ whole genome shotgun (WGS) entry which is preliminary data.</text>
</comment>
<gene>
    <name evidence="1" type="ORF">TNCV_3414231</name>
</gene>
<accession>A0A8X6RF30</accession>
<dbReference type="EMBL" id="BMAU01021176">
    <property type="protein sequence ID" value="GFX94061.1"/>
    <property type="molecule type" value="Genomic_DNA"/>
</dbReference>
<organism evidence="1 2">
    <name type="scientific">Trichonephila clavipes</name>
    <name type="common">Golden silk orbweaver</name>
    <name type="synonym">Nephila clavipes</name>
    <dbReference type="NCBI Taxonomy" id="2585209"/>
    <lineage>
        <taxon>Eukaryota</taxon>
        <taxon>Metazoa</taxon>
        <taxon>Ecdysozoa</taxon>
        <taxon>Arthropoda</taxon>
        <taxon>Chelicerata</taxon>
        <taxon>Arachnida</taxon>
        <taxon>Araneae</taxon>
        <taxon>Araneomorphae</taxon>
        <taxon>Entelegynae</taxon>
        <taxon>Araneoidea</taxon>
        <taxon>Nephilidae</taxon>
        <taxon>Trichonephila</taxon>
    </lineage>
</organism>
<evidence type="ECO:0000313" key="2">
    <source>
        <dbReference type="Proteomes" id="UP000887159"/>
    </source>
</evidence>
<reference evidence="1" key="1">
    <citation type="submission" date="2020-08" db="EMBL/GenBank/DDBJ databases">
        <title>Multicomponent nature underlies the extraordinary mechanical properties of spider dragline silk.</title>
        <authorList>
            <person name="Kono N."/>
            <person name="Nakamura H."/>
            <person name="Mori M."/>
            <person name="Yoshida Y."/>
            <person name="Ohtoshi R."/>
            <person name="Malay A.D."/>
            <person name="Moran D.A.P."/>
            <person name="Tomita M."/>
            <person name="Numata K."/>
            <person name="Arakawa K."/>
        </authorList>
    </citation>
    <scope>NUCLEOTIDE SEQUENCE</scope>
</reference>
<evidence type="ECO:0000313" key="1">
    <source>
        <dbReference type="EMBL" id="GFX94061.1"/>
    </source>
</evidence>
<sequence>MQEPPFPRRPPKETKITLNLLRPCSKKEDARILKQKGLETIEKISQENFAVAYTDGSSDISLDKGGAGIIFQLPNKESCAIKHNNHSK</sequence>